<dbReference type="Pfam" id="PF02579">
    <property type="entry name" value="Nitro_FeMo-Co"/>
    <property type="match status" value="1"/>
</dbReference>
<dbReference type="Proteomes" id="UP000324159">
    <property type="component" value="Unassembled WGS sequence"/>
</dbReference>
<protein>
    <submittedName>
        <fullName evidence="2">Putative Fe-Mo cluster-binding NifX family protein</fullName>
    </submittedName>
</protein>
<dbReference type="InterPro" id="IPR003731">
    <property type="entry name" value="Di-Nase_FeMo-co_biosynth"/>
</dbReference>
<evidence type="ECO:0000259" key="1">
    <source>
        <dbReference type="Pfam" id="PF02579"/>
    </source>
</evidence>
<dbReference type="OrthoDB" id="9807451at2"/>
<dbReference type="PANTHER" id="PTHR42983">
    <property type="entry name" value="DINITROGENASE IRON-MOLYBDENUM COFACTOR PROTEIN-RELATED"/>
    <property type="match status" value="1"/>
</dbReference>
<proteinExistence type="predicted"/>
<evidence type="ECO:0000313" key="2">
    <source>
        <dbReference type="EMBL" id="TYO96640.1"/>
    </source>
</evidence>
<accession>A0A5D3WI71</accession>
<dbReference type="AlphaFoldDB" id="A0A5D3WI71"/>
<evidence type="ECO:0000313" key="3">
    <source>
        <dbReference type="Proteomes" id="UP000324159"/>
    </source>
</evidence>
<feature type="domain" description="Dinitrogenase iron-molybdenum cofactor biosynthesis" evidence="1">
    <location>
        <begin position="15"/>
        <end position="103"/>
    </location>
</feature>
<comment type="caution">
    <text evidence="2">The sequence shown here is derived from an EMBL/GenBank/DDBJ whole genome shotgun (WGS) entry which is preliminary data.</text>
</comment>
<dbReference type="EMBL" id="VNIB01000013">
    <property type="protein sequence ID" value="TYO96640.1"/>
    <property type="molecule type" value="Genomic_DNA"/>
</dbReference>
<dbReference type="Gene3D" id="3.30.420.130">
    <property type="entry name" value="Dinitrogenase iron-molybdenum cofactor biosynthesis domain"/>
    <property type="match status" value="1"/>
</dbReference>
<dbReference type="InterPro" id="IPR036105">
    <property type="entry name" value="DiNase_FeMo-co_biosyn_sf"/>
</dbReference>
<organism evidence="2 3">
    <name type="scientific">Geothermobacter ehrlichii</name>
    <dbReference type="NCBI Taxonomy" id="213224"/>
    <lineage>
        <taxon>Bacteria</taxon>
        <taxon>Pseudomonadati</taxon>
        <taxon>Thermodesulfobacteriota</taxon>
        <taxon>Desulfuromonadia</taxon>
        <taxon>Desulfuromonadales</taxon>
        <taxon>Geothermobacteraceae</taxon>
        <taxon>Geothermobacter</taxon>
    </lineage>
</organism>
<sequence length="148" mass="16098">MKMAFSSCGPTPDCTIDERLGRAYWLLIYSLEEDCWLAVDNSDNRKALQGAGELTARILIDLEVTHVLTGEVGPKAFRILAERGICVYLGVSGSAVGALLAWQRGDYRPATGPNQVGSPYCLMGKARRNLVETVAPAMRVEPGEARKI</sequence>
<dbReference type="PANTHER" id="PTHR42983:SF1">
    <property type="entry name" value="IRON-MOLYBDENUM PROTEIN"/>
    <property type="match status" value="1"/>
</dbReference>
<name>A0A5D3WI71_9BACT</name>
<keyword evidence="3" id="KW-1185">Reference proteome</keyword>
<dbReference type="SUPFAM" id="SSF53146">
    <property type="entry name" value="Nitrogenase accessory factor-like"/>
    <property type="match status" value="1"/>
</dbReference>
<dbReference type="RefSeq" id="WP_148896711.1">
    <property type="nucleotide sequence ID" value="NZ_VNIB01000013.1"/>
</dbReference>
<reference evidence="2 3" key="1">
    <citation type="submission" date="2019-07" db="EMBL/GenBank/DDBJ databases">
        <title>Genomic Encyclopedia of Type Strains, Phase IV (KMG-IV): sequencing the most valuable type-strain genomes for metagenomic binning, comparative biology and taxonomic classification.</title>
        <authorList>
            <person name="Goeker M."/>
        </authorList>
    </citation>
    <scope>NUCLEOTIDE SEQUENCE [LARGE SCALE GENOMIC DNA]</scope>
    <source>
        <strain evidence="2 3">SS015</strain>
    </source>
</reference>
<gene>
    <name evidence="2" type="ORF">EDC39_11329</name>
</gene>